<name>A0A512ME85_9BACT</name>
<comment type="caution">
    <text evidence="1">The sequence shown here is derived from an EMBL/GenBank/DDBJ whole genome shotgun (WGS) entry which is preliminary data.</text>
</comment>
<dbReference type="InterPro" id="IPR009822">
    <property type="entry name" value="YaeQ"/>
</dbReference>
<sequence length="184" mass="20634">MALKAIIYKAAVSFSNLDSNDYQDHNLTIARHPSETEERMLVRLLAYVLNVPTNNDLGTLEFAKDMWEPDEPALWQKDLTGLTEHEIEVGHPEDKRLVRACGRSKKVTVYGFSSTTPAWWASVSAKLARVKNLTVWHLPPEQIAELGKMADRQMDIQVTIQDDVLSVGSGDRNVEITPNCLFGA</sequence>
<dbReference type="EMBL" id="BKAG01000040">
    <property type="protein sequence ID" value="GEP45018.1"/>
    <property type="molecule type" value="Genomic_DNA"/>
</dbReference>
<dbReference type="AlphaFoldDB" id="A0A512ME85"/>
<dbReference type="InterPro" id="IPR038590">
    <property type="entry name" value="YaeQ_sf"/>
</dbReference>
<dbReference type="RefSeq" id="WP_146853520.1">
    <property type="nucleotide sequence ID" value="NZ_BKAG01000040.1"/>
</dbReference>
<dbReference type="PIRSF" id="PIRSF011484">
    <property type="entry name" value="YaeQ"/>
    <property type="match status" value="1"/>
</dbReference>
<evidence type="ECO:0000313" key="2">
    <source>
        <dbReference type="Proteomes" id="UP000321577"/>
    </source>
</evidence>
<dbReference type="Gene3D" id="3.10.640.10">
    <property type="entry name" value="Restriction endonuclease-like alpha-beta roll domain"/>
    <property type="match status" value="1"/>
</dbReference>
<dbReference type="OrthoDB" id="5293309at2"/>
<evidence type="ECO:0008006" key="3">
    <source>
        <dbReference type="Google" id="ProtNLM"/>
    </source>
</evidence>
<dbReference type="PANTHER" id="PTHR38784">
    <property type="entry name" value="SUCROSE PHOSPHORYLASE"/>
    <property type="match status" value="1"/>
</dbReference>
<dbReference type="SUPFAM" id="SSF52980">
    <property type="entry name" value="Restriction endonuclease-like"/>
    <property type="match status" value="1"/>
</dbReference>
<organism evidence="1 2">
    <name type="scientific">Brevifollis gellanilyticus</name>
    <dbReference type="NCBI Taxonomy" id="748831"/>
    <lineage>
        <taxon>Bacteria</taxon>
        <taxon>Pseudomonadati</taxon>
        <taxon>Verrucomicrobiota</taxon>
        <taxon>Verrucomicrobiia</taxon>
        <taxon>Verrucomicrobiales</taxon>
        <taxon>Verrucomicrobiaceae</taxon>
    </lineage>
</organism>
<gene>
    <name evidence="1" type="ORF">BGE01nite_43090</name>
</gene>
<accession>A0A512ME85</accession>
<evidence type="ECO:0000313" key="1">
    <source>
        <dbReference type="EMBL" id="GEP45018.1"/>
    </source>
</evidence>
<dbReference type="InterPro" id="IPR011335">
    <property type="entry name" value="Restrct_endonuc-II-like"/>
</dbReference>
<proteinExistence type="predicted"/>
<dbReference type="Proteomes" id="UP000321577">
    <property type="component" value="Unassembled WGS sequence"/>
</dbReference>
<reference evidence="1 2" key="1">
    <citation type="submission" date="2019-07" db="EMBL/GenBank/DDBJ databases">
        <title>Whole genome shotgun sequence of Brevifollis gellanilyticus NBRC 108608.</title>
        <authorList>
            <person name="Hosoyama A."/>
            <person name="Uohara A."/>
            <person name="Ohji S."/>
            <person name="Ichikawa N."/>
        </authorList>
    </citation>
    <scope>NUCLEOTIDE SEQUENCE [LARGE SCALE GENOMIC DNA]</scope>
    <source>
        <strain evidence="1 2">NBRC 108608</strain>
    </source>
</reference>
<dbReference type="Pfam" id="PF07152">
    <property type="entry name" value="YaeQ"/>
    <property type="match status" value="1"/>
</dbReference>
<dbReference type="SMART" id="SM01322">
    <property type="entry name" value="YaeQ"/>
    <property type="match status" value="1"/>
</dbReference>
<dbReference type="PANTHER" id="PTHR38784:SF1">
    <property type="entry name" value="SUCROSE PHOSPHORYLASE"/>
    <property type="match status" value="1"/>
</dbReference>
<protein>
    <recommendedName>
        <fullName evidence="3">YaeQ family protein</fullName>
    </recommendedName>
</protein>
<keyword evidence="2" id="KW-1185">Reference proteome</keyword>